<proteinExistence type="predicted"/>
<gene>
    <name evidence="2" type="ORF">ERS008555_02625</name>
</gene>
<name>A0A0U1HUK6_YERRO</name>
<protein>
    <recommendedName>
        <fullName evidence="4">Secreted protein</fullName>
    </recommendedName>
</protein>
<evidence type="ECO:0008006" key="4">
    <source>
        <dbReference type="Google" id="ProtNLM"/>
    </source>
</evidence>
<feature type="chain" id="PRO_5006709367" description="Secreted protein" evidence="1">
    <location>
        <begin position="28"/>
        <end position="227"/>
    </location>
</feature>
<dbReference type="Proteomes" id="UP000042054">
    <property type="component" value="Unassembled WGS sequence"/>
</dbReference>
<organism evidence="2 3">
    <name type="scientific">Yersinia rohdei</name>
    <dbReference type="NCBI Taxonomy" id="29485"/>
    <lineage>
        <taxon>Bacteria</taxon>
        <taxon>Pseudomonadati</taxon>
        <taxon>Pseudomonadota</taxon>
        <taxon>Gammaproteobacteria</taxon>
        <taxon>Enterobacterales</taxon>
        <taxon>Yersiniaceae</taxon>
        <taxon>Yersinia</taxon>
    </lineage>
</organism>
<sequence>MAALRLIFCACISMVLALMLAPTAVKSLTLAVSAPPTFTSLPRWRMCSLVELPPLYCPLIWSRVWTVLSSQSPPVLTCKSCPTLRPAPCMIKSRSVLITALLLTLMLASGPSTVCVRWTAPLSLLSCALSVRRMISRPLSSCRLVAFNRLPVRSISLFSVLSCILLPACSKPPRLFRAMSCAILRFRLWVAFSAPELVKPCISVKAIFSAEINAPLACRSPDFTPAR</sequence>
<accession>A0A0U1HUK6</accession>
<evidence type="ECO:0000256" key="1">
    <source>
        <dbReference type="SAM" id="SignalP"/>
    </source>
</evidence>
<dbReference type="EMBL" id="CTKE01000013">
    <property type="protein sequence ID" value="CQI92351.1"/>
    <property type="molecule type" value="Genomic_DNA"/>
</dbReference>
<evidence type="ECO:0000313" key="3">
    <source>
        <dbReference type="Proteomes" id="UP000042054"/>
    </source>
</evidence>
<dbReference type="AlphaFoldDB" id="A0A0U1HUK6"/>
<feature type="signal peptide" evidence="1">
    <location>
        <begin position="1"/>
        <end position="27"/>
    </location>
</feature>
<evidence type="ECO:0000313" key="2">
    <source>
        <dbReference type="EMBL" id="CQI92351.1"/>
    </source>
</evidence>
<keyword evidence="1" id="KW-0732">Signal</keyword>
<reference evidence="2 3" key="1">
    <citation type="submission" date="2015-03" db="EMBL/GenBank/DDBJ databases">
        <authorList>
            <person name="Murphy D."/>
        </authorList>
    </citation>
    <scope>NUCLEOTIDE SEQUENCE [LARGE SCALE GENOMIC DNA]</scope>
    <source>
        <strain evidence="2 3">68/02</strain>
    </source>
</reference>